<protein>
    <submittedName>
        <fullName evidence="2">Acyl-coenzyme A thioesterase PaaI, contains HGG motif</fullName>
    </submittedName>
</protein>
<dbReference type="RefSeq" id="WP_074203813.1">
    <property type="nucleotide sequence ID" value="NZ_FSQW01000001.1"/>
</dbReference>
<organism evidence="2 3">
    <name type="scientific">Parasphingorhabdus marina DSM 22363</name>
    <dbReference type="NCBI Taxonomy" id="1123272"/>
    <lineage>
        <taxon>Bacteria</taxon>
        <taxon>Pseudomonadati</taxon>
        <taxon>Pseudomonadota</taxon>
        <taxon>Alphaproteobacteria</taxon>
        <taxon>Sphingomonadales</taxon>
        <taxon>Sphingomonadaceae</taxon>
        <taxon>Parasphingorhabdus</taxon>
    </lineage>
</organism>
<gene>
    <name evidence="2" type="ORF">SAMN02745824_0792</name>
</gene>
<feature type="domain" description="Thioesterase" evidence="1">
    <location>
        <begin position="68"/>
        <end position="140"/>
    </location>
</feature>
<accession>A0A1N6CRE0</accession>
<dbReference type="InterPro" id="IPR006683">
    <property type="entry name" value="Thioestr_dom"/>
</dbReference>
<reference evidence="3" key="1">
    <citation type="submission" date="2016-11" db="EMBL/GenBank/DDBJ databases">
        <authorList>
            <person name="Varghese N."/>
            <person name="Submissions S."/>
        </authorList>
    </citation>
    <scope>NUCLEOTIDE SEQUENCE [LARGE SCALE GENOMIC DNA]</scope>
    <source>
        <strain evidence="3">DSM 22363</strain>
    </source>
</reference>
<keyword evidence="3" id="KW-1185">Reference proteome</keyword>
<dbReference type="EMBL" id="FSQW01000001">
    <property type="protein sequence ID" value="SIN61015.1"/>
    <property type="molecule type" value="Genomic_DNA"/>
</dbReference>
<dbReference type="CDD" id="cd03443">
    <property type="entry name" value="PaaI_thioesterase"/>
    <property type="match status" value="1"/>
</dbReference>
<dbReference type="InterPro" id="IPR029069">
    <property type="entry name" value="HotDog_dom_sf"/>
</dbReference>
<dbReference type="GO" id="GO:0016790">
    <property type="term" value="F:thiolester hydrolase activity"/>
    <property type="evidence" value="ECO:0007669"/>
    <property type="project" value="UniProtKB-ARBA"/>
</dbReference>
<dbReference type="Pfam" id="PF03061">
    <property type="entry name" value="4HBT"/>
    <property type="match status" value="1"/>
</dbReference>
<proteinExistence type="predicted"/>
<dbReference type="STRING" id="1123272.SAMN02745824_0792"/>
<dbReference type="Gene3D" id="3.10.129.10">
    <property type="entry name" value="Hotdog Thioesterase"/>
    <property type="match status" value="1"/>
</dbReference>
<evidence type="ECO:0000259" key="1">
    <source>
        <dbReference type="Pfam" id="PF03061"/>
    </source>
</evidence>
<dbReference type="AlphaFoldDB" id="A0A1N6CRE0"/>
<dbReference type="Proteomes" id="UP000185192">
    <property type="component" value="Unassembled WGS sequence"/>
</dbReference>
<name>A0A1N6CRE0_9SPHN</name>
<evidence type="ECO:0000313" key="3">
    <source>
        <dbReference type="Proteomes" id="UP000185192"/>
    </source>
</evidence>
<sequence>MADEEHEFFTSNPDPDHPGWYQWVLNDPDCYNSFLGPMIIRRGGDGLGEDIGRVRMFPERRHRNLGDVVHGGTMMGFIDCALFAAMRVLELGPSGPAVTMELQTHFIGAARMDQPLEAQVEIARETRKFLFMRGLVVQGKKGDSNVASWTAIVKKAPQTK</sequence>
<dbReference type="SUPFAM" id="SSF54637">
    <property type="entry name" value="Thioesterase/thiol ester dehydrase-isomerase"/>
    <property type="match status" value="1"/>
</dbReference>
<evidence type="ECO:0000313" key="2">
    <source>
        <dbReference type="EMBL" id="SIN61015.1"/>
    </source>
</evidence>